<dbReference type="AlphaFoldDB" id="A0A2H0NBI7"/>
<feature type="domain" description="YknX-like C-terminal permuted SH3-like" evidence="3">
    <location>
        <begin position="379"/>
        <end position="445"/>
    </location>
</feature>
<dbReference type="Gene3D" id="2.40.420.20">
    <property type="match status" value="1"/>
</dbReference>
<dbReference type="GO" id="GO:1990281">
    <property type="term" value="C:efflux pump complex"/>
    <property type="evidence" value="ECO:0007669"/>
    <property type="project" value="TreeGrafter"/>
</dbReference>
<gene>
    <name evidence="4" type="ORF">COV55_04420</name>
</gene>
<dbReference type="PANTHER" id="PTHR30469">
    <property type="entry name" value="MULTIDRUG RESISTANCE PROTEIN MDTA"/>
    <property type="match status" value="1"/>
</dbReference>
<proteinExistence type="inferred from homology"/>
<dbReference type="Pfam" id="PF25989">
    <property type="entry name" value="YknX_C"/>
    <property type="match status" value="1"/>
</dbReference>
<comment type="caution">
    <text evidence="4">The sequence shown here is derived from an EMBL/GenBank/DDBJ whole genome shotgun (WGS) entry which is preliminary data.</text>
</comment>
<dbReference type="Gene3D" id="2.40.50.100">
    <property type="match status" value="1"/>
</dbReference>
<organism evidence="4 5">
    <name type="scientific">Candidatus Komeilibacteria bacterium CG11_big_fil_rev_8_21_14_0_20_36_20</name>
    <dbReference type="NCBI Taxonomy" id="1974477"/>
    <lineage>
        <taxon>Bacteria</taxon>
        <taxon>Candidatus Komeiliibacteriota</taxon>
    </lineage>
</organism>
<evidence type="ECO:0000313" key="5">
    <source>
        <dbReference type="Proteomes" id="UP000230564"/>
    </source>
</evidence>
<evidence type="ECO:0000256" key="1">
    <source>
        <dbReference type="ARBA" id="ARBA00009477"/>
    </source>
</evidence>
<comment type="similarity">
    <text evidence="1">Belongs to the membrane fusion protein (MFP) (TC 8.A.1) family.</text>
</comment>
<dbReference type="Proteomes" id="UP000230564">
    <property type="component" value="Unassembled WGS sequence"/>
</dbReference>
<dbReference type="InterPro" id="IPR006143">
    <property type="entry name" value="RND_pump_MFP"/>
</dbReference>
<keyword evidence="2" id="KW-0175">Coiled coil</keyword>
<sequence length="448" mass="49179">MWGTCQPLFSIRDANIENNYFSTLQNLEQTRVITNQRVQQAELGINSAKAQLDLARSQFNNTLDQTEQALKVVEDSAIVEYNSAYNNINQAFLFLNEGTNLDDIKYIYREVSTYNTQLRTDTEFLFIVAATKYLEIPSTLDTNDDLVASLNHLQVVLETVKNVLDNTAVLLHTTILYYGTDITLNATYQASINQHVSAVINSINNINNTKITNRLQINNAQANLDLAEINFNNADIGLANAKEGASLEINIAQTQLDNVAYSYNNLTLAAPFSGTIISHAVNPGEQVSIGQELIEIGNLSIIEIPVDIDASFAEAIKLNDSVMINDQYAGVVTEIEPVGNLTSGKISITVQSEEAKDNLVSGSIADVKFNLNYQTDNLIVIPIKSVTIEATGNYVFVIEDGIIVRRDVNLGQIFGNQVSVTSGLNENDQLVLLNGVFVAAGDEVEIME</sequence>
<feature type="coiled-coil region" evidence="2">
    <location>
        <begin position="38"/>
        <end position="76"/>
    </location>
</feature>
<evidence type="ECO:0000256" key="2">
    <source>
        <dbReference type="SAM" id="Coils"/>
    </source>
</evidence>
<dbReference type="NCBIfam" id="TIGR01730">
    <property type="entry name" value="RND_mfp"/>
    <property type="match status" value="1"/>
</dbReference>
<dbReference type="SUPFAM" id="SSF111369">
    <property type="entry name" value="HlyD-like secretion proteins"/>
    <property type="match status" value="1"/>
</dbReference>
<evidence type="ECO:0000259" key="3">
    <source>
        <dbReference type="Pfam" id="PF25989"/>
    </source>
</evidence>
<dbReference type="Gene3D" id="1.10.287.470">
    <property type="entry name" value="Helix hairpin bin"/>
    <property type="match status" value="1"/>
</dbReference>
<name>A0A2H0NBI7_9BACT</name>
<dbReference type="InterPro" id="IPR058637">
    <property type="entry name" value="YknX-like_C"/>
</dbReference>
<protein>
    <recommendedName>
        <fullName evidence="3">YknX-like C-terminal permuted SH3-like domain-containing protein</fullName>
    </recommendedName>
</protein>
<dbReference type="Gene3D" id="2.40.30.170">
    <property type="match status" value="1"/>
</dbReference>
<reference evidence="4 5" key="1">
    <citation type="submission" date="2017-09" db="EMBL/GenBank/DDBJ databases">
        <title>Depth-based differentiation of microbial function through sediment-hosted aquifers and enrichment of novel symbionts in the deep terrestrial subsurface.</title>
        <authorList>
            <person name="Probst A.J."/>
            <person name="Ladd B."/>
            <person name="Jarett J.K."/>
            <person name="Geller-Mcgrath D.E."/>
            <person name="Sieber C.M."/>
            <person name="Emerson J.B."/>
            <person name="Anantharaman K."/>
            <person name="Thomas B.C."/>
            <person name="Malmstrom R."/>
            <person name="Stieglmeier M."/>
            <person name="Klingl A."/>
            <person name="Woyke T."/>
            <person name="Ryan C.M."/>
            <person name="Banfield J.F."/>
        </authorList>
    </citation>
    <scope>NUCLEOTIDE SEQUENCE [LARGE SCALE GENOMIC DNA]</scope>
    <source>
        <strain evidence="4">CG11_big_fil_rev_8_21_14_0_20_36_20</strain>
    </source>
</reference>
<evidence type="ECO:0000313" key="4">
    <source>
        <dbReference type="EMBL" id="PIR06253.1"/>
    </source>
</evidence>
<dbReference type="EMBL" id="PCWQ01000015">
    <property type="protein sequence ID" value="PIR06253.1"/>
    <property type="molecule type" value="Genomic_DNA"/>
</dbReference>
<dbReference type="GO" id="GO:0015562">
    <property type="term" value="F:efflux transmembrane transporter activity"/>
    <property type="evidence" value="ECO:0007669"/>
    <property type="project" value="TreeGrafter"/>
</dbReference>
<accession>A0A2H0NBI7</accession>